<feature type="compositionally biased region" description="Polar residues" evidence="1">
    <location>
        <begin position="37"/>
        <end position="49"/>
    </location>
</feature>
<feature type="region of interest" description="Disordered" evidence="1">
    <location>
        <begin position="20"/>
        <end position="49"/>
    </location>
</feature>
<proteinExistence type="predicted"/>
<reference evidence="3" key="1">
    <citation type="submission" date="2022-10" db="EMBL/GenBank/DDBJ databases">
        <title>Chitinophaga sp. nov., isolated from soil.</title>
        <authorList>
            <person name="Jeon C.O."/>
        </authorList>
    </citation>
    <scope>NUCLEOTIDE SEQUENCE</scope>
    <source>
        <strain evidence="3">R8</strain>
    </source>
</reference>
<dbReference type="RefSeq" id="WP_244837249.1">
    <property type="nucleotide sequence ID" value="NZ_CP107006.1"/>
</dbReference>
<organism evidence="3 4">
    <name type="scientific">Chitinophaga horti</name>
    <dbReference type="NCBI Taxonomy" id="2920382"/>
    <lineage>
        <taxon>Bacteria</taxon>
        <taxon>Pseudomonadati</taxon>
        <taxon>Bacteroidota</taxon>
        <taxon>Chitinophagia</taxon>
        <taxon>Chitinophagales</taxon>
        <taxon>Chitinophagaceae</taxon>
        <taxon>Chitinophaga</taxon>
    </lineage>
</organism>
<dbReference type="Proteomes" id="UP001162741">
    <property type="component" value="Chromosome"/>
</dbReference>
<name>A0ABY6J6D1_9BACT</name>
<keyword evidence="2" id="KW-0732">Signal</keyword>
<feature type="signal peptide" evidence="2">
    <location>
        <begin position="1"/>
        <end position="19"/>
    </location>
</feature>
<dbReference type="EMBL" id="CP107006">
    <property type="protein sequence ID" value="UYQ93729.1"/>
    <property type="molecule type" value="Genomic_DNA"/>
</dbReference>
<evidence type="ECO:0000256" key="2">
    <source>
        <dbReference type="SAM" id="SignalP"/>
    </source>
</evidence>
<feature type="region of interest" description="Disordered" evidence="1">
    <location>
        <begin position="115"/>
        <end position="149"/>
    </location>
</feature>
<feature type="compositionally biased region" description="Basic residues" evidence="1">
    <location>
        <begin position="25"/>
        <end position="36"/>
    </location>
</feature>
<gene>
    <name evidence="3" type="ORF">MKQ68_01260</name>
</gene>
<keyword evidence="4" id="KW-1185">Reference proteome</keyword>
<feature type="chain" id="PRO_5047194435" description="LTXXQ motif family protein" evidence="2">
    <location>
        <begin position="20"/>
        <end position="221"/>
    </location>
</feature>
<evidence type="ECO:0008006" key="5">
    <source>
        <dbReference type="Google" id="ProtNLM"/>
    </source>
</evidence>
<evidence type="ECO:0000313" key="4">
    <source>
        <dbReference type="Proteomes" id="UP001162741"/>
    </source>
</evidence>
<accession>A0ABY6J6D1</accession>
<feature type="compositionally biased region" description="Basic and acidic residues" evidence="1">
    <location>
        <begin position="163"/>
        <end position="189"/>
    </location>
</feature>
<sequence>MKKILITLLIVAAGTTAFAQDSSRTGKKPMKHHRGHSMQQDLQLSEQQTAKVQDINKDFMTSAKAVQKDDKLTKDEKRTKLAEISKVRSEKYKSVLSADQYSKWESNRAATKTKMDGFKGKRDHKTAKGKHPEKMKQELGLNEEQSKQLKSIHGEFREKALAVRNNKDLSDTDRKTKFKELRKERDGKVKATLSAEQYEKLHKKHHPKGAPAQPEEASTNN</sequence>
<feature type="region of interest" description="Disordered" evidence="1">
    <location>
        <begin position="163"/>
        <end position="221"/>
    </location>
</feature>
<evidence type="ECO:0000256" key="1">
    <source>
        <dbReference type="SAM" id="MobiDB-lite"/>
    </source>
</evidence>
<evidence type="ECO:0000313" key="3">
    <source>
        <dbReference type="EMBL" id="UYQ93729.1"/>
    </source>
</evidence>
<protein>
    <recommendedName>
        <fullName evidence="5">LTXXQ motif family protein</fullName>
    </recommendedName>
</protein>